<dbReference type="Pfam" id="PF02481">
    <property type="entry name" value="DNA_processg_A"/>
    <property type="match status" value="1"/>
</dbReference>
<sequence length="376" mass="40135">MNSLPAVATSIALTGLQGMTPARLRLLLRRNEPGTALAVVRGEHSDPVLTEHLRTRGRRNERPTDWFARWRAELDRCGVAERYEAFLASGMGAVCWGESGYPECLLDDPDAPSVLFHRGDLSILTARRVGIVGTRSATAGGLRLATDLGRELAGHGIRVVSGLARGIDGAAHRGALAGQAGRPVAVVASGLNVVYPREHRVLWEQVATEGLLLGERPPGASPQAMSFPERNRILAGLCEIVVVVESRSSGGSLITAREALRRDLTVMAVPGSLSSRASEGTNELLRDGLAAMLLDTTDVLVALGLDTRRASSRRFDPRPPAAPDEQHLLDLIGADAVTIDELVLRSGLPLTDVAVCLGRLESAGRVERSGGWFVLR</sequence>
<reference evidence="4" key="1">
    <citation type="submission" date="2020-05" db="EMBL/GenBank/DDBJ databases">
        <authorList>
            <person name="Chiriac C."/>
            <person name="Salcher M."/>
            <person name="Ghai R."/>
            <person name="Kavagutti S V."/>
        </authorList>
    </citation>
    <scope>NUCLEOTIDE SEQUENCE</scope>
</reference>
<dbReference type="PANTHER" id="PTHR43022">
    <property type="entry name" value="PROTEIN SMF"/>
    <property type="match status" value="1"/>
</dbReference>
<comment type="similarity">
    <text evidence="1">Belongs to the DprA/Smf family.</text>
</comment>
<evidence type="ECO:0000313" key="4">
    <source>
        <dbReference type="EMBL" id="CAB4704474.1"/>
    </source>
</evidence>
<dbReference type="EMBL" id="CAEZYY010000021">
    <property type="protein sequence ID" value="CAB4759367.1"/>
    <property type="molecule type" value="Genomic_DNA"/>
</dbReference>
<dbReference type="Gene3D" id="3.40.50.450">
    <property type="match status" value="1"/>
</dbReference>
<feature type="domain" description="Smf/DprA SLOG" evidence="2">
    <location>
        <begin position="94"/>
        <end position="302"/>
    </location>
</feature>
<name>A0A6J6Q902_9ZZZZ</name>
<dbReference type="Gene3D" id="1.10.10.10">
    <property type="entry name" value="Winged helix-like DNA-binding domain superfamily/Winged helix DNA-binding domain"/>
    <property type="match status" value="1"/>
</dbReference>
<dbReference type="NCBIfam" id="TIGR00732">
    <property type="entry name" value="dprA"/>
    <property type="match status" value="1"/>
</dbReference>
<feature type="domain" description="DprA winged helix" evidence="3">
    <location>
        <begin position="317"/>
        <end position="371"/>
    </location>
</feature>
<proteinExistence type="inferred from homology"/>
<evidence type="ECO:0000259" key="3">
    <source>
        <dbReference type="Pfam" id="PF17782"/>
    </source>
</evidence>
<dbReference type="PANTHER" id="PTHR43022:SF1">
    <property type="entry name" value="PROTEIN SMF"/>
    <property type="match status" value="1"/>
</dbReference>
<evidence type="ECO:0000313" key="5">
    <source>
        <dbReference type="EMBL" id="CAB4759367.1"/>
    </source>
</evidence>
<dbReference type="EMBL" id="CAFBQP010000002">
    <property type="protein sequence ID" value="CAB5051608.1"/>
    <property type="molecule type" value="Genomic_DNA"/>
</dbReference>
<accession>A0A6J6Q902</accession>
<dbReference type="InterPro" id="IPR057666">
    <property type="entry name" value="DrpA_SLOG"/>
</dbReference>
<dbReference type="InterPro" id="IPR036388">
    <property type="entry name" value="WH-like_DNA-bd_sf"/>
</dbReference>
<protein>
    <submittedName>
        <fullName evidence="4">Unannotated protein</fullName>
    </submittedName>
</protein>
<evidence type="ECO:0000259" key="2">
    <source>
        <dbReference type="Pfam" id="PF02481"/>
    </source>
</evidence>
<dbReference type="SUPFAM" id="SSF102405">
    <property type="entry name" value="MCP/YpsA-like"/>
    <property type="match status" value="1"/>
</dbReference>
<organism evidence="4">
    <name type="scientific">freshwater metagenome</name>
    <dbReference type="NCBI Taxonomy" id="449393"/>
    <lineage>
        <taxon>unclassified sequences</taxon>
        <taxon>metagenomes</taxon>
        <taxon>ecological metagenomes</taxon>
    </lineage>
</organism>
<dbReference type="EMBL" id="CAEZXX010000041">
    <property type="protein sequence ID" value="CAB4704474.1"/>
    <property type="molecule type" value="Genomic_DNA"/>
</dbReference>
<evidence type="ECO:0000256" key="1">
    <source>
        <dbReference type="ARBA" id="ARBA00006525"/>
    </source>
</evidence>
<evidence type="ECO:0000313" key="6">
    <source>
        <dbReference type="EMBL" id="CAB4865805.1"/>
    </source>
</evidence>
<dbReference type="InterPro" id="IPR041614">
    <property type="entry name" value="DprA_WH"/>
</dbReference>
<evidence type="ECO:0000313" key="7">
    <source>
        <dbReference type="EMBL" id="CAB5051608.1"/>
    </source>
</evidence>
<dbReference type="Pfam" id="PF17782">
    <property type="entry name" value="WHD_DprA"/>
    <property type="match status" value="1"/>
</dbReference>
<dbReference type="EMBL" id="CAFBLR010000028">
    <property type="protein sequence ID" value="CAB4865805.1"/>
    <property type="molecule type" value="Genomic_DNA"/>
</dbReference>
<dbReference type="InterPro" id="IPR003488">
    <property type="entry name" value="DprA"/>
</dbReference>
<dbReference type="AlphaFoldDB" id="A0A6J6Q902"/>
<dbReference type="GO" id="GO:0009294">
    <property type="term" value="P:DNA-mediated transformation"/>
    <property type="evidence" value="ECO:0007669"/>
    <property type="project" value="InterPro"/>
</dbReference>
<gene>
    <name evidence="4" type="ORF">UFOPK2602_00774</name>
    <name evidence="5" type="ORF">UFOPK2806_01546</name>
    <name evidence="6" type="ORF">UFOPK3417_00474</name>
    <name evidence="7" type="ORF">UFOPK4306_00089</name>
</gene>